<dbReference type="InterPro" id="IPR036236">
    <property type="entry name" value="Znf_C2H2_sf"/>
</dbReference>
<dbReference type="PROSITE" id="PS50157">
    <property type="entry name" value="ZINC_FINGER_C2H2_2"/>
    <property type="match status" value="2"/>
</dbReference>
<dbReference type="Gene3D" id="3.30.160.60">
    <property type="entry name" value="Classic Zinc Finger"/>
    <property type="match status" value="2"/>
</dbReference>
<dbReference type="PANTHER" id="PTHR24379:SF121">
    <property type="entry name" value="C2H2-TYPE DOMAIN-CONTAINING PROTEIN"/>
    <property type="match status" value="1"/>
</dbReference>
<sequence length="173" mass="20666">MRVRKINLYDIQTPFVCSQCYRLYKSKMSLYNHRRYECGKAAKFQCPHCPHKSVLKGNLTKHIANKHAETLVSPQEAPLDVRFDLLLKKQLLNPMIVLDWRIREVAMSFLSSFPCLRCWKTYRHPQHLWRHKKFECGVEPQFKCPVCPHKSKRKENLKVHLHTKHKELFSVEI</sequence>
<keyword evidence="4" id="KW-0862">Zinc</keyword>
<organism evidence="7 8">
    <name type="scientific">Apolygus lucorum</name>
    <name type="common">Small green plant bug</name>
    <name type="synonym">Lygocoris lucorum</name>
    <dbReference type="NCBI Taxonomy" id="248454"/>
    <lineage>
        <taxon>Eukaryota</taxon>
        <taxon>Metazoa</taxon>
        <taxon>Ecdysozoa</taxon>
        <taxon>Arthropoda</taxon>
        <taxon>Hexapoda</taxon>
        <taxon>Insecta</taxon>
        <taxon>Pterygota</taxon>
        <taxon>Neoptera</taxon>
        <taxon>Paraneoptera</taxon>
        <taxon>Hemiptera</taxon>
        <taxon>Heteroptera</taxon>
        <taxon>Panheteroptera</taxon>
        <taxon>Cimicomorpha</taxon>
        <taxon>Miridae</taxon>
        <taxon>Mirini</taxon>
        <taxon>Apolygus</taxon>
    </lineage>
</organism>
<dbReference type="GO" id="GO:0008270">
    <property type="term" value="F:zinc ion binding"/>
    <property type="evidence" value="ECO:0007669"/>
    <property type="project" value="UniProtKB-KW"/>
</dbReference>
<evidence type="ECO:0000256" key="5">
    <source>
        <dbReference type="PROSITE-ProRule" id="PRU00042"/>
    </source>
</evidence>
<evidence type="ECO:0000313" key="8">
    <source>
        <dbReference type="Proteomes" id="UP000466442"/>
    </source>
</evidence>
<feature type="domain" description="C2H2-type" evidence="6">
    <location>
        <begin position="15"/>
        <end position="42"/>
    </location>
</feature>
<dbReference type="EMBL" id="WIXP02000101">
    <property type="protein sequence ID" value="KAF6197387.1"/>
    <property type="molecule type" value="Genomic_DNA"/>
</dbReference>
<evidence type="ECO:0000259" key="6">
    <source>
        <dbReference type="PROSITE" id="PS50157"/>
    </source>
</evidence>
<dbReference type="SMART" id="SM00355">
    <property type="entry name" value="ZnF_C2H2"/>
    <property type="match status" value="4"/>
</dbReference>
<reference evidence="7" key="1">
    <citation type="journal article" date="2021" name="Mol. Ecol. Resour.">
        <title>Apolygus lucorum genome provides insights into omnivorousness and mesophyll feeding.</title>
        <authorList>
            <person name="Liu Y."/>
            <person name="Liu H."/>
            <person name="Wang H."/>
            <person name="Huang T."/>
            <person name="Liu B."/>
            <person name="Yang B."/>
            <person name="Yin L."/>
            <person name="Li B."/>
            <person name="Zhang Y."/>
            <person name="Zhang S."/>
            <person name="Jiang F."/>
            <person name="Zhang X."/>
            <person name="Ren Y."/>
            <person name="Wang B."/>
            <person name="Wang S."/>
            <person name="Lu Y."/>
            <person name="Wu K."/>
            <person name="Fan W."/>
            <person name="Wang G."/>
        </authorList>
    </citation>
    <scope>NUCLEOTIDE SEQUENCE</scope>
    <source>
        <strain evidence="7">12Hb</strain>
    </source>
</reference>
<accession>A0A8S9WJR5</accession>
<evidence type="ECO:0000313" key="7">
    <source>
        <dbReference type="EMBL" id="KAF6197387.1"/>
    </source>
</evidence>
<evidence type="ECO:0000256" key="3">
    <source>
        <dbReference type="ARBA" id="ARBA00022771"/>
    </source>
</evidence>
<comment type="caution">
    <text evidence="7">The sequence shown here is derived from an EMBL/GenBank/DDBJ whole genome shotgun (WGS) entry which is preliminary data.</text>
</comment>
<gene>
    <name evidence="7" type="ORF">GE061_020271</name>
</gene>
<dbReference type="SUPFAM" id="SSF57667">
    <property type="entry name" value="beta-beta-alpha zinc fingers"/>
    <property type="match status" value="2"/>
</dbReference>
<evidence type="ECO:0000256" key="2">
    <source>
        <dbReference type="ARBA" id="ARBA00022737"/>
    </source>
</evidence>
<keyword evidence="8" id="KW-1185">Reference proteome</keyword>
<feature type="domain" description="C2H2-type" evidence="6">
    <location>
        <begin position="113"/>
        <end position="140"/>
    </location>
</feature>
<dbReference type="InterPro" id="IPR013087">
    <property type="entry name" value="Znf_C2H2_type"/>
</dbReference>
<name>A0A8S9WJR5_APOLU</name>
<dbReference type="Proteomes" id="UP000466442">
    <property type="component" value="Unassembled WGS sequence"/>
</dbReference>
<dbReference type="PANTHER" id="PTHR24379">
    <property type="entry name" value="KRAB AND ZINC FINGER DOMAIN-CONTAINING"/>
    <property type="match status" value="1"/>
</dbReference>
<keyword evidence="3 5" id="KW-0863">Zinc-finger</keyword>
<keyword evidence="2" id="KW-0677">Repeat</keyword>
<dbReference type="OrthoDB" id="8186305at2759"/>
<evidence type="ECO:0000256" key="1">
    <source>
        <dbReference type="ARBA" id="ARBA00022723"/>
    </source>
</evidence>
<proteinExistence type="predicted"/>
<dbReference type="Pfam" id="PF00096">
    <property type="entry name" value="zf-C2H2"/>
    <property type="match status" value="1"/>
</dbReference>
<protein>
    <recommendedName>
        <fullName evidence="6">C2H2-type domain-containing protein</fullName>
    </recommendedName>
</protein>
<keyword evidence="1" id="KW-0479">Metal-binding</keyword>
<dbReference type="AlphaFoldDB" id="A0A8S9WJR5"/>
<evidence type="ECO:0000256" key="4">
    <source>
        <dbReference type="ARBA" id="ARBA00022833"/>
    </source>
</evidence>